<organism evidence="3 4">
    <name type="scientific">Pigmentiphaga litoralis</name>
    <dbReference type="NCBI Taxonomy" id="516702"/>
    <lineage>
        <taxon>Bacteria</taxon>
        <taxon>Pseudomonadati</taxon>
        <taxon>Pseudomonadota</taxon>
        <taxon>Betaproteobacteria</taxon>
        <taxon>Burkholderiales</taxon>
        <taxon>Alcaligenaceae</taxon>
        <taxon>Pigmentiphaga</taxon>
    </lineage>
</organism>
<dbReference type="InterPro" id="IPR029058">
    <property type="entry name" value="AB_hydrolase_fold"/>
</dbReference>
<dbReference type="EMBL" id="JACBYR010000001">
    <property type="protein sequence ID" value="NYE81168.1"/>
    <property type="molecule type" value="Genomic_DNA"/>
</dbReference>
<dbReference type="InterPro" id="IPR050266">
    <property type="entry name" value="AB_hydrolase_sf"/>
</dbReference>
<accession>A0A7Y9IQK6</accession>
<evidence type="ECO:0000313" key="3">
    <source>
        <dbReference type="EMBL" id="NYE81168.1"/>
    </source>
</evidence>
<protein>
    <submittedName>
        <fullName evidence="3">Pimeloyl-ACP methyl ester carboxylesterase</fullName>
    </submittedName>
</protein>
<feature type="domain" description="AB hydrolase-1" evidence="2">
    <location>
        <begin position="63"/>
        <end position="297"/>
    </location>
</feature>
<dbReference type="Proteomes" id="UP000542125">
    <property type="component" value="Unassembled WGS sequence"/>
</dbReference>
<dbReference type="SUPFAM" id="SSF53474">
    <property type="entry name" value="alpha/beta-Hydrolases"/>
    <property type="match status" value="1"/>
</dbReference>
<dbReference type="PANTHER" id="PTHR43798">
    <property type="entry name" value="MONOACYLGLYCEROL LIPASE"/>
    <property type="match status" value="1"/>
</dbReference>
<evidence type="ECO:0000313" key="4">
    <source>
        <dbReference type="Proteomes" id="UP000542125"/>
    </source>
</evidence>
<dbReference type="AlphaFoldDB" id="A0A7Y9IQK6"/>
<dbReference type="InterPro" id="IPR000073">
    <property type="entry name" value="AB_hydrolase_1"/>
</dbReference>
<dbReference type="RefSeq" id="WP_373563400.1">
    <property type="nucleotide sequence ID" value="NZ_JACBYR010000001.1"/>
</dbReference>
<sequence length="310" mass="32240">MSNAAQNDAQKPGNAGHPPEPGLPSDATLDLLASRFPERSVDTAGGRLCYREAGTLSADGTAIVLLHGIGSGAGSWLRAAVALSDTTRVIAWDAPGYGASTPLSPAAPGAADYAAQVHALLQALKVDRCILAGHSLGAIMASCYAHGLGKDSVKSLVLLSPARGYGNPAMAERQPVVRSERLRALDELGIEQMALKRANKMLSPAQEPEALAWVRWNMERLNLAGYRQAVELLCGDDIGRYTALPAGLPVQVHSGDDDTVTPPAGCRAIADQFGAPYAGIARSGHACHIERPEAVAAILGQAFADLRASA</sequence>
<reference evidence="3 4" key="1">
    <citation type="submission" date="2020-07" db="EMBL/GenBank/DDBJ databases">
        <title>Genomic Encyclopedia of Type Strains, Phase IV (KMG-V): Genome sequencing to study the core and pangenomes of soil and plant-associated prokaryotes.</title>
        <authorList>
            <person name="Whitman W."/>
        </authorList>
    </citation>
    <scope>NUCLEOTIDE SEQUENCE [LARGE SCALE GENOMIC DNA]</scope>
    <source>
        <strain evidence="3 4">SAS40</strain>
    </source>
</reference>
<dbReference type="Pfam" id="PF12697">
    <property type="entry name" value="Abhydrolase_6"/>
    <property type="match status" value="1"/>
</dbReference>
<name>A0A7Y9IQK6_9BURK</name>
<dbReference type="GO" id="GO:0016020">
    <property type="term" value="C:membrane"/>
    <property type="evidence" value="ECO:0007669"/>
    <property type="project" value="TreeGrafter"/>
</dbReference>
<gene>
    <name evidence="3" type="ORF">FHW18_000439</name>
</gene>
<evidence type="ECO:0000256" key="1">
    <source>
        <dbReference type="SAM" id="MobiDB-lite"/>
    </source>
</evidence>
<dbReference type="PANTHER" id="PTHR43798:SF33">
    <property type="entry name" value="HYDROLASE, PUTATIVE (AFU_ORTHOLOGUE AFUA_2G14860)-RELATED"/>
    <property type="match status" value="1"/>
</dbReference>
<comment type="caution">
    <text evidence="3">The sequence shown here is derived from an EMBL/GenBank/DDBJ whole genome shotgun (WGS) entry which is preliminary data.</text>
</comment>
<dbReference type="Gene3D" id="3.40.50.1820">
    <property type="entry name" value="alpha/beta hydrolase"/>
    <property type="match status" value="1"/>
</dbReference>
<keyword evidence="4" id="KW-1185">Reference proteome</keyword>
<feature type="region of interest" description="Disordered" evidence="1">
    <location>
        <begin position="1"/>
        <end position="27"/>
    </location>
</feature>
<proteinExistence type="predicted"/>
<evidence type="ECO:0000259" key="2">
    <source>
        <dbReference type="Pfam" id="PF12697"/>
    </source>
</evidence>